<organism evidence="1 2">
    <name type="scientific">Clohesyomyces aquaticus</name>
    <dbReference type="NCBI Taxonomy" id="1231657"/>
    <lineage>
        <taxon>Eukaryota</taxon>
        <taxon>Fungi</taxon>
        <taxon>Dikarya</taxon>
        <taxon>Ascomycota</taxon>
        <taxon>Pezizomycotina</taxon>
        <taxon>Dothideomycetes</taxon>
        <taxon>Pleosporomycetidae</taxon>
        <taxon>Pleosporales</taxon>
        <taxon>Lindgomycetaceae</taxon>
        <taxon>Clohesyomyces</taxon>
    </lineage>
</organism>
<keyword evidence="2" id="KW-1185">Reference proteome</keyword>
<name>A0A1Y1YI10_9PLEO</name>
<dbReference type="EMBL" id="MCFA01000233">
    <property type="protein sequence ID" value="ORX97513.1"/>
    <property type="molecule type" value="Genomic_DNA"/>
</dbReference>
<reference evidence="1 2" key="1">
    <citation type="submission" date="2016-07" db="EMBL/GenBank/DDBJ databases">
        <title>Pervasive Adenine N6-methylation of Active Genes in Fungi.</title>
        <authorList>
            <consortium name="DOE Joint Genome Institute"/>
            <person name="Mondo S.J."/>
            <person name="Dannebaum R.O."/>
            <person name="Kuo R.C."/>
            <person name="Labutti K."/>
            <person name="Haridas S."/>
            <person name="Kuo A."/>
            <person name="Salamov A."/>
            <person name="Ahrendt S.R."/>
            <person name="Lipzen A."/>
            <person name="Sullivan W."/>
            <person name="Andreopoulos W.B."/>
            <person name="Clum A."/>
            <person name="Lindquist E."/>
            <person name="Daum C."/>
            <person name="Ramamoorthy G.K."/>
            <person name="Gryganskyi A."/>
            <person name="Culley D."/>
            <person name="Magnuson J.K."/>
            <person name="James T.Y."/>
            <person name="O'Malley M.A."/>
            <person name="Stajich J.E."/>
            <person name="Spatafora J.W."/>
            <person name="Visel A."/>
            <person name="Grigoriev I.V."/>
        </authorList>
    </citation>
    <scope>NUCLEOTIDE SEQUENCE [LARGE SCALE GENOMIC DNA]</scope>
    <source>
        <strain evidence="1 2">CBS 115471</strain>
    </source>
</reference>
<accession>A0A1Y1YI10</accession>
<proteinExistence type="predicted"/>
<sequence>MGKTSPGRSTPTSRVLWRFVAISNRARPGLESNLPPDPTPDYAESLTQMDGTASAFESSPLAFLDGLRAREVRTNETQNFRQDVDDVLQQLDPDATASQPFDAKVRMLKALLEDPELQEFFLLIQRGGVEGVPLQEILPKSPKCQVLDVGPTNTDNLLEPLSTNTFHIGATAHLTFPDSEELPFQHVKHIRARESISVQEVRTSKSSTGLKGYAGTYALNIQRMNKHSQTAKIMERLMAEAEIQKHLRHEHIIRLAFSFRHERDIGFMLTPLASSIHPSRQISPWHLISFRLAALL</sequence>
<dbReference type="AlphaFoldDB" id="A0A1Y1YI10"/>
<comment type="caution">
    <text evidence="1">The sequence shown here is derived from an EMBL/GenBank/DDBJ whole genome shotgun (WGS) entry which is preliminary data.</text>
</comment>
<protein>
    <recommendedName>
        <fullName evidence="3">Protein kinase domain-containing protein</fullName>
    </recommendedName>
</protein>
<evidence type="ECO:0008006" key="3">
    <source>
        <dbReference type="Google" id="ProtNLM"/>
    </source>
</evidence>
<dbReference type="Proteomes" id="UP000193144">
    <property type="component" value="Unassembled WGS sequence"/>
</dbReference>
<gene>
    <name evidence="1" type="ORF">BCR34DRAFT_593477</name>
</gene>
<evidence type="ECO:0000313" key="1">
    <source>
        <dbReference type="EMBL" id="ORX97513.1"/>
    </source>
</evidence>
<evidence type="ECO:0000313" key="2">
    <source>
        <dbReference type="Proteomes" id="UP000193144"/>
    </source>
</evidence>